<dbReference type="OrthoDB" id="9801520at2"/>
<dbReference type="InterPro" id="IPR004603">
    <property type="entry name" value="DNA_mismatch_endonuc_vsr"/>
</dbReference>
<keyword evidence="1 6" id="KW-0540">Nuclease</keyword>
<evidence type="ECO:0000313" key="8">
    <source>
        <dbReference type="EMBL" id="QYA08264.1"/>
    </source>
</evidence>
<comment type="similarity">
    <text evidence="6">Belongs to the vsr family.</text>
</comment>
<keyword evidence="2 6" id="KW-0255">Endonuclease</keyword>
<proteinExistence type="inferred from homology"/>
<reference evidence="8 10" key="2">
    <citation type="submission" date="2021-03" db="EMBL/GenBank/DDBJ databases">
        <title>Rapid diversification of plasmids in a genus of pathogenic and nitrogen fixing bacteria.</title>
        <authorList>
            <person name="Weisberg A.J."/>
            <person name="Miller M."/>
            <person name="Ream W."/>
            <person name="Grunwald N.J."/>
            <person name="Chang J.H."/>
        </authorList>
    </citation>
    <scope>NUCLEOTIDE SEQUENCE [LARGE SCALE GENOMIC DNA]</scope>
    <source>
        <strain evidence="8 10">AF3.44</strain>
    </source>
</reference>
<sequence>MRSCRSELMSRVRSKDTKIEIAVRKLAHRLGYRFRTNVAKLPGKPDVVFPRFNTALFVHGCFWHGHSCEKGRLPKTNASFWAEKIETTKIRDRRNARELEDLGWRVFELWECQLKDEAQTIDFLKTILRR</sequence>
<dbReference type="EC" id="3.1.-.-" evidence="6"/>
<dbReference type="CDD" id="cd00221">
    <property type="entry name" value="Vsr"/>
    <property type="match status" value="1"/>
</dbReference>
<dbReference type="REBASE" id="309783">
    <property type="entry name" value="V.Ala5473ORF13645P"/>
</dbReference>
<dbReference type="EMBL" id="CP072167">
    <property type="protein sequence ID" value="QYA08264.1"/>
    <property type="molecule type" value="Genomic_DNA"/>
</dbReference>
<evidence type="ECO:0000256" key="4">
    <source>
        <dbReference type="ARBA" id="ARBA00022801"/>
    </source>
</evidence>
<dbReference type="GO" id="GO:0016787">
    <property type="term" value="F:hydrolase activity"/>
    <property type="evidence" value="ECO:0007669"/>
    <property type="project" value="UniProtKB-KW"/>
</dbReference>
<reference evidence="7 9" key="1">
    <citation type="submission" date="2019-04" db="EMBL/GenBank/DDBJ databases">
        <title>Complete genome sequence of Agrobacterium larrymoorei CFBP5473.</title>
        <authorList>
            <person name="Haryono M."/>
            <person name="Chou L."/>
            <person name="Lin Y.-C."/>
            <person name="Lai E.-M."/>
            <person name="Kuo C.-H."/>
        </authorList>
    </citation>
    <scope>NUCLEOTIDE SEQUENCE [LARGE SCALE GENOMIC DNA]</scope>
    <source>
        <strain evidence="7 9">CFBP5473</strain>
    </source>
</reference>
<dbReference type="REBASE" id="499177">
    <property type="entry name" value="V.Ala344ORF6090P"/>
</dbReference>
<dbReference type="Pfam" id="PF03852">
    <property type="entry name" value="Vsr"/>
    <property type="match status" value="1"/>
</dbReference>
<dbReference type="AlphaFoldDB" id="A0A4D7DR48"/>
<evidence type="ECO:0000256" key="3">
    <source>
        <dbReference type="ARBA" id="ARBA00022763"/>
    </source>
</evidence>
<dbReference type="EMBL" id="CP039691">
    <property type="protein sequence ID" value="QCI98848.1"/>
    <property type="molecule type" value="Genomic_DNA"/>
</dbReference>
<keyword evidence="5 6" id="KW-0234">DNA repair</keyword>
<accession>A0A4D7DR48</accession>
<dbReference type="Proteomes" id="UP000826513">
    <property type="component" value="Chromosome 1"/>
</dbReference>
<dbReference type="PIRSF" id="PIRSF018267">
    <property type="entry name" value="VSR_endonuc"/>
    <property type="match status" value="1"/>
</dbReference>
<protein>
    <recommendedName>
        <fullName evidence="6">Very short patch repair endonuclease</fullName>
        <ecNumber evidence="6">3.1.-.-</ecNumber>
    </recommendedName>
</protein>
<keyword evidence="10" id="KW-1185">Reference proteome</keyword>
<dbReference type="Gene3D" id="3.40.960.10">
    <property type="entry name" value="VSR Endonuclease"/>
    <property type="match status" value="1"/>
</dbReference>
<evidence type="ECO:0000313" key="9">
    <source>
        <dbReference type="Proteomes" id="UP000298545"/>
    </source>
</evidence>
<evidence type="ECO:0000256" key="6">
    <source>
        <dbReference type="PIRNR" id="PIRNR018267"/>
    </source>
</evidence>
<dbReference type="GO" id="GO:0004519">
    <property type="term" value="F:endonuclease activity"/>
    <property type="evidence" value="ECO:0007669"/>
    <property type="project" value="UniProtKB-KW"/>
</dbReference>
<evidence type="ECO:0000256" key="5">
    <source>
        <dbReference type="ARBA" id="ARBA00023204"/>
    </source>
</evidence>
<keyword evidence="4 6" id="KW-0378">Hydrolase</keyword>
<gene>
    <name evidence="7" type="primary">vsr</name>
    <name evidence="7" type="ORF">CFBP5473_13650</name>
    <name evidence="8" type="ORF">J5285_06085</name>
</gene>
<evidence type="ECO:0000256" key="1">
    <source>
        <dbReference type="ARBA" id="ARBA00022722"/>
    </source>
</evidence>
<dbReference type="KEGG" id="alf:CFBP5473_13650"/>
<dbReference type="RefSeq" id="WP_084631826.1">
    <property type="nucleotide sequence ID" value="NZ_CP039691.1"/>
</dbReference>
<dbReference type="Proteomes" id="UP000298545">
    <property type="component" value="Chromosome circular"/>
</dbReference>
<keyword evidence="3 6" id="KW-0227">DNA damage</keyword>
<organism evidence="7 9">
    <name type="scientific">Agrobacterium larrymoorei</name>
    <dbReference type="NCBI Taxonomy" id="160699"/>
    <lineage>
        <taxon>Bacteria</taxon>
        <taxon>Pseudomonadati</taxon>
        <taxon>Pseudomonadota</taxon>
        <taxon>Alphaproteobacteria</taxon>
        <taxon>Hyphomicrobiales</taxon>
        <taxon>Rhizobiaceae</taxon>
        <taxon>Rhizobium/Agrobacterium group</taxon>
        <taxon>Agrobacterium</taxon>
    </lineage>
</organism>
<evidence type="ECO:0000256" key="2">
    <source>
        <dbReference type="ARBA" id="ARBA00022759"/>
    </source>
</evidence>
<evidence type="ECO:0000313" key="7">
    <source>
        <dbReference type="EMBL" id="QCI98848.1"/>
    </source>
</evidence>
<name>A0A4D7DR48_9HYPH</name>
<comment type="function">
    <text evidence="6">May nick specific sequences that contain T:G mispairs resulting from m5C-deamination.</text>
</comment>
<dbReference type="NCBIfam" id="TIGR00632">
    <property type="entry name" value="vsr"/>
    <property type="match status" value="1"/>
</dbReference>
<dbReference type="InterPro" id="IPR011335">
    <property type="entry name" value="Restrct_endonuc-II-like"/>
</dbReference>
<evidence type="ECO:0000313" key="10">
    <source>
        <dbReference type="Proteomes" id="UP000826513"/>
    </source>
</evidence>
<dbReference type="GO" id="GO:0006298">
    <property type="term" value="P:mismatch repair"/>
    <property type="evidence" value="ECO:0007669"/>
    <property type="project" value="UniProtKB-UniRule"/>
</dbReference>
<dbReference type="SUPFAM" id="SSF52980">
    <property type="entry name" value="Restriction endonuclease-like"/>
    <property type="match status" value="1"/>
</dbReference>